<dbReference type="EMBL" id="VUJU01010369">
    <property type="protein sequence ID" value="KAF0714575.1"/>
    <property type="molecule type" value="Genomic_DNA"/>
</dbReference>
<protein>
    <submittedName>
        <fullName evidence="1">Uncharacterized protein</fullName>
    </submittedName>
</protein>
<name>A0A6G0W082_APHCR</name>
<evidence type="ECO:0000313" key="1">
    <source>
        <dbReference type="EMBL" id="KAF0714575.1"/>
    </source>
</evidence>
<proteinExistence type="predicted"/>
<comment type="caution">
    <text evidence="1">The sequence shown here is derived from an EMBL/GenBank/DDBJ whole genome shotgun (WGS) entry which is preliminary data.</text>
</comment>
<reference evidence="1 2" key="1">
    <citation type="submission" date="2019-08" db="EMBL/GenBank/DDBJ databases">
        <title>Whole genome of Aphis craccivora.</title>
        <authorList>
            <person name="Voronova N.V."/>
            <person name="Shulinski R.S."/>
            <person name="Bandarenka Y.V."/>
            <person name="Zhorov D.G."/>
            <person name="Warner D."/>
        </authorList>
    </citation>
    <scope>NUCLEOTIDE SEQUENCE [LARGE SCALE GENOMIC DNA]</scope>
    <source>
        <strain evidence="1">180601</strain>
        <tissue evidence="1">Whole Body</tissue>
    </source>
</reference>
<organism evidence="1 2">
    <name type="scientific">Aphis craccivora</name>
    <name type="common">Cowpea aphid</name>
    <dbReference type="NCBI Taxonomy" id="307492"/>
    <lineage>
        <taxon>Eukaryota</taxon>
        <taxon>Metazoa</taxon>
        <taxon>Ecdysozoa</taxon>
        <taxon>Arthropoda</taxon>
        <taxon>Hexapoda</taxon>
        <taxon>Insecta</taxon>
        <taxon>Pterygota</taxon>
        <taxon>Neoptera</taxon>
        <taxon>Paraneoptera</taxon>
        <taxon>Hemiptera</taxon>
        <taxon>Sternorrhyncha</taxon>
        <taxon>Aphidomorpha</taxon>
        <taxon>Aphidoidea</taxon>
        <taxon>Aphididae</taxon>
        <taxon>Aphidini</taxon>
        <taxon>Aphis</taxon>
        <taxon>Aphis</taxon>
    </lineage>
</organism>
<evidence type="ECO:0000313" key="2">
    <source>
        <dbReference type="Proteomes" id="UP000478052"/>
    </source>
</evidence>
<sequence>MMVGLNSANEINSWDYYTYEPYNYTRAFYYENLNPTKVIGTEYKRITYFSLKEYNTNYYLLGLKIKNITNICTDKRHIDLCGKYQIVITDIYDEITNKKERLYMSLGQWRV</sequence>
<dbReference type="Proteomes" id="UP000478052">
    <property type="component" value="Unassembled WGS sequence"/>
</dbReference>
<gene>
    <name evidence="1" type="ORF">FWK35_00023703</name>
</gene>
<keyword evidence="2" id="KW-1185">Reference proteome</keyword>
<accession>A0A6G0W082</accession>
<dbReference type="AlphaFoldDB" id="A0A6G0W082"/>
<dbReference type="OrthoDB" id="6626705at2759"/>